<dbReference type="CDD" id="cd06587">
    <property type="entry name" value="VOC"/>
    <property type="match status" value="1"/>
</dbReference>
<evidence type="ECO:0000313" key="2">
    <source>
        <dbReference type="EMBL" id="MFD1778533.1"/>
    </source>
</evidence>
<protein>
    <submittedName>
        <fullName evidence="2">VOC family protein</fullName>
    </submittedName>
</protein>
<dbReference type="InterPro" id="IPR004360">
    <property type="entry name" value="Glyas_Fos-R_dOase_dom"/>
</dbReference>
<reference evidence="3" key="1">
    <citation type="journal article" date="2019" name="Int. J. Syst. Evol. Microbiol.">
        <title>The Global Catalogue of Microorganisms (GCM) 10K type strain sequencing project: providing services to taxonomists for standard genome sequencing and annotation.</title>
        <authorList>
            <consortium name="The Broad Institute Genomics Platform"/>
            <consortium name="The Broad Institute Genome Sequencing Center for Infectious Disease"/>
            <person name="Wu L."/>
            <person name="Ma J."/>
        </authorList>
    </citation>
    <scope>NUCLEOTIDE SEQUENCE [LARGE SCALE GENOMIC DNA]</scope>
    <source>
        <strain evidence="3">CCUG 15531</strain>
    </source>
</reference>
<dbReference type="Pfam" id="PF00903">
    <property type="entry name" value="Glyoxalase"/>
    <property type="match status" value="1"/>
</dbReference>
<keyword evidence="3" id="KW-1185">Reference proteome</keyword>
<gene>
    <name evidence="2" type="ORF">ACFSFW_07615</name>
</gene>
<dbReference type="Proteomes" id="UP001597227">
    <property type="component" value="Unassembled WGS sequence"/>
</dbReference>
<dbReference type="PROSITE" id="PS51819">
    <property type="entry name" value="VOC"/>
    <property type="match status" value="1"/>
</dbReference>
<dbReference type="Gene3D" id="3.10.180.10">
    <property type="entry name" value="2,3-Dihydroxybiphenyl 1,2-Dioxygenase, domain 1"/>
    <property type="match status" value="1"/>
</dbReference>
<organism evidence="2 3">
    <name type="scientific">Fredinandcohnia salidurans</name>
    <dbReference type="NCBI Taxonomy" id="2595041"/>
    <lineage>
        <taxon>Bacteria</taxon>
        <taxon>Bacillati</taxon>
        <taxon>Bacillota</taxon>
        <taxon>Bacilli</taxon>
        <taxon>Bacillales</taxon>
        <taxon>Bacillaceae</taxon>
        <taxon>Fredinandcohnia</taxon>
    </lineage>
</organism>
<feature type="domain" description="VOC" evidence="1">
    <location>
        <begin position="7"/>
        <end position="126"/>
    </location>
</feature>
<dbReference type="InterPro" id="IPR029068">
    <property type="entry name" value="Glyas_Bleomycin-R_OHBP_Dase"/>
</dbReference>
<name>A0ABW4MKU0_9BACI</name>
<proteinExistence type="predicted"/>
<evidence type="ECO:0000313" key="3">
    <source>
        <dbReference type="Proteomes" id="UP001597227"/>
    </source>
</evidence>
<comment type="caution">
    <text evidence="2">The sequence shown here is derived from an EMBL/GenBank/DDBJ whole genome shotgun (WGS) entry which is preliminary data.</text>
</comment>
<dbReference type="InterPro" id="IPR037523">
    <property type="entry name" value="VOC_core"/>
</dbReference>
<dbReference type="EMBL" id="JBHUEK010000010">
    <property type="protein sequence ID" value="MFD1778533.1"/>
    <property type="molecule type" value="Genomic_DNA"/>
</dbReference>
<accession>A0ABW4MKU0</accession>
<sequence length="133" mass="15091">MSQKLIRVGTTYLPVSNVERSASWYTEKLGATLNYMDEDKAIIDLANQSFFLVAAREGQSANFIDAKGHERFSLTFEVDGLQALKNLHKEFNELQITVGEIEDRGHAGKNFVFRDPDGNQFDVWSELSPTFKK</sequence>
<evidence type="ECO:0000259" key="1">
    <source>
        <dbReference type="PROSITE" id="PS51819"/>
    </source>
</evidence>
<dbReference type="RefSeq" id="WP_388036801.1">
    <property type="nucleotide sequence ID" value="NZ_JBHUEK010000010.1"/>
</dbReference>
<dbReference type="SUPFAM" id="SSF54593">
    <property type="entry name" value="Glyoxalase/Bleomycin resistance protein/Dihydroxybiphenyl dioxygenase"/>
    <property type="match status" value="1"/>
</dbReference>